<accession>A0AAU7E2L2</accession>
<name>A0AAU7E2L2_9PAPI</name>
<evidence type="ECO:0000256" key="5">
    <source>
        <dbReference type="ARBA" id="ARBA00022581"/>
    </source>
</evidence>
<proteinExistence type="inferred from homology"/>
<evidence type="ECO:0000256" key="11">
    <source>
        <dbReference type="ARBA" id="ARBA00023120"/>
    </source>
</evidence>
<dbReference type="EMBL" id="PP712000">
    <property type="protein sequence ID" value="XBH24154.1"/>
    <property type="molecule type" value="Genomic_DNA"/>
</dbReference>
<dbReference type="HAMAP" id="MF_04003">
    <property type="entry name" value="PPV_L2"/>
    <property type="match status" value="1"/>
</dbReference>
<comment type="PTM">
    <text evidence="15">Highly phosphorylated.</text>
</comment>
<organism evidence="16">
    <name type="scientific">Mops bat papillomavirus</name>
    <dbReference type="NCBI Taxonomy" id="3141892"/>
    <lineage>
        <taxon>Viruses</taxon>
        <taxon>Monodnaviria</taxon>
        <taxon>Shotokuvirae</taxon>
        <taxon>Cossaviricota</taxon>
        <taxon>Papovaviricetes</taxon>
        <taxon>Zurhausenvirales</taxon>
        <taxon>Papillomaviridae</taxon>
    </lineage>
</organism>
<keyword evidence="9 15" id="KW-1177">Microtubular inwards viral transport</keyword>
<dbReference type="InterPro" id="IPR000784">
    <property type="entry name" value="Late_L2"/>
</dbReference>
<dbReference type="GO" id="GO:0075732">
    <property type="term" value="P:viral penetration into host nucleus"/>
    <property type="evidence" value="ECO:0007669"/>
    <property type="project" value="UniProtKB-KW"/>
</dbReference>
<protein>
    <recommendedName>
        <fullName evidence="15">Minor capsid protein L2</fullName>
    </recommendedName>
</protein>
<dbReference type="Pfam" id="PF00513">
    <property type="entry name" value="Late_protein_L2"/>
    <property type="match status" value="1"/>
</dbReference>
<evidence type="ECO:0000313" key="16">
    <source>
        <dbReference type="EMBL" id="XBH24154.1"/>
    </source>
</evidence>
<evidence type="ECO:0000256" key="8">
    <source>
        <dbReference type="ARBA" id="ARBA00022921"/>
    </source>
</evidence>
<evidence type="ECO:0000256" key="13">
    <source>
        <dbReference type="ARBA" id="ARBA00023157"/>
    </source>
</evidence>
<evidence type="ECO:0000256" key="9">
    <source>
        <dbReference type="ARBA" id="ARBA00022952"/>
    </source>
</evidence>
<dbReference type="GO" id="GO:0005198">
    <property type="term" value="F:structural molecule activity"/>
    <property type="evidence" value="ECO:0007669"/>
    <property type="project" value="UniProtKB-UniRule"/>
</dbReference>
<comment type="similarity">
    <text evidence="15">Belongs to the papillomaviridae L2 protein family.</text>
</comment>
<keyword evidence="1 15" id="KW-1163">Viral penetration into host nucleus</keyword>
<keyword evidence="2 15" id="KW-0597">Phosphoprotein</keyword>
<comment type="subcellular location">
    <subcellularLocation>
        <location evidence="15">Virion</location>
    </subcellularLocation>
    <subcellularLocation>
        <location evidence="15">Host nucleus</location>
    </subcellularLocation>
</comment>
<dbReference type="GO" id="GO:0003677">
    <property type="term" value="F:DNA binding"/>
    <property type="evidence" value="ECO:0007669"/>
    <property type="project" value="UniProtKB-UniRule"/>
</dbReference>
<keyword evidence="10" id="KW-1039">Host endosome</keyword>
<keyword evidence="6" id="KW-1040">Host Golgi apparatus</keyword>
<keyword evidence="7 15" id="KW-0946">Virion</keyword>
<dbReference type="GO" id="GO:0046718">
    <property type="term" value="P:symbiont entry into host cell"/>
    <property type="evidence" value="ECO:0007669"/>
    <property type="project" value="UniProtKB-KW"/>
</dbReference>
<keyword evidence="14 15" id="KW-1160">Virus entry into host cell</keyword>
<evidence type="ECO:0000256" key="2">
    <source>
        <dbReference type="ARBA" id="ARBA00022553"/>
    </source>
</evidence>
<evidence type="ECO:0000256" key="15">
    <source>
        <dbReference type="HAMAP-Rule" id="MF_04003"/>
    </source>
</evidence>
<dbReference type="GO" id="GO:0043657">
    <property type="term" value="C:host cell"/>
    <property type="evidence" value="ECO:0007669"/>
    <property type="project" value="GOC"/>
</dbReference>
<evidence type="ECO:0000256" key="10">
    <source>
        <dbReference type="ARBA" id="ARBA00023046"/>
    </source>
</evidence>
<dbReference type="GO" id="GO:0019028">
    <property type="term" value="C:viral capsid"/>
    <property type="evidence" value="ECO:0007669"/>
    <property type="project" value="UniProtKB-UniRule"/>
</dbReference>
<evidence type="ECO:0000256" key="3">
    <source>
        <dbReference type="ARBA" id="ARBA00022561"/>
    </source>
</evidence>
<evidence type="ECO:0000256" key="1">
    <source>
        <dbReference type="ARBA" id="ARBA00022524"/>
    </source>
</evidence>
<evidence type="ECO:0000256" key="14">
    <source>
        <dbReference type="ARBA" id="ARBA00023296"/>
    </source>
</evidence>
<evidence type="ECO:0000256" key="6">
    <source>
        <dbReference type="ARBA" id="ARBA00022812"/>
    </source>
</evidence>
<reference evidence="16" key="2">
    <citation type="submission" date="2024-02" db="EMBL/GenBank/DDBJ databases">
        <authorList>
            <person name="Hu B."/>
        </authorList>
    </citation>
    <scope>NUCLEOTIDE SEQUENCE</scope>
    <source>
        <strain evidence="16">5A/Kenya/BAT1219/2015</strain>
    </source>
</reference>
<dbReference type="GO" id="GO:0075521">
    <property type="term" value="P:microtubule-dependent intracellular transport of viral material towards nucleus"/>
    <property type="evidence" value="ECO:0007669"/>
    <property type="project" value="UniProtKB-UniRule"/>
</dbReference>
<keyword evidence="8 15" id="KW-0426">Late protein</keyword>
<evidence type="ECO:0000256" key="4">
    <source>
        <dbReference type="ARBA" id="ARBA00022562"/>
    </source>
</evidence>
<comment type="caution">
    <text evidence="15">Lacks conserved residue(s) required for the propagation of feature annotation.</text>
</comment>
<gene>
    <name evidence="15" type="primary">L2</name>
</gene>
<keyword evidence="5 15" id="KW-0945">Host-virus interaction</keyword>
<comment type="subunit">
    <text evidence="15">Interacts with major capsid protein L1. Interacts with E2; this interaction inhibits E2 transcriptional activity but not the DNA replication function E2. Interacts with host HSPA8; this interaction is required for L2 nuclear translocation. Interacts with host importins KPNB2 and KPNB3. Forms a complex with importin alpha2-beta1 heterodimers via interaction with the importin alpha2 adapter. Interacts with host DYNLT1; this interaction is essential for virus intracellular transport during entry. Interacts (via C-terminus) with host retromer subunits VPS35 AND VPS29.</text>
</comment>
<keyword evidence="3 15" id="KW-0167">Capsid protein</keyword>
<evidence type="ECO:0000256" key="7">
    <source>
        <dbReference type="ARBA" id="ARBA00022844"/>
    </source>
</evidence>
<keyword evidence="13" id="KW-1015">Disulfide bond</keyword>
<keyword evidence="12 15" id="KW-0238">DNA-binding</keyword>
<keyword evidence="11 15" id="KW-1176">Cytoplasmic inwards viral transport</keyword>
<comment type="function">
    <text evidence="15">Minor protein of the capsid that localizes along the inner surface of the virion, within the central cavities beneath the L1 pentamers. Plays a role in capsid stabilization through interaction with the major capsid protein L1. Once the virion enters the host cell, L2 escorts the genomic DNA into the nucleus by promoting escape from the endosomal compartments and traffic through the host Golgi network. Mechanistically, the C-terminus of L2 possesses a cell-penetrating peptide that protudes from the host endosome, interacts with host cytoplasmic retromer cargo and thereby mediates the capsid delivery to the host trans-Golgi network. Plays a role through its interaction with host dynein in the intracellular microtubule-dependent transport of viral capsid toward the nucleus. Mediates the viral genome import into the nucleus through binding to host importins. Once within the nucleus, L2 localizes viral genomes to host PML bodies in order to activate early gene expression for establishment of infection. Later on, promotes late gene expression by interacting with the viral E2 protein and by inhibiting its transcriptional activation functions. During virion assembly, encapsidates the genome by direct interaction with the viral DNA.</text>
</comment>
<sequence length="494" mass="53436">MGLDCPPDIKNKFEQNTPADRILKIGGTVIYLGGLGIGTGKGSGYTPIRGGGGVRVGVDSGVARPGLPPGTVGPLDIIPIDPGGPAIVPRVPYIPNEGIPYPEFPSIVEEIELFRPPDVPGRLPGEVPSTTITSGDAVLEVEQVPHIIARTQYDNPSFEINITTSINGPPETSAPDHVLVYSELGGVDVGGAVVRGGAEEIELRDFTPSFSESTQRETTFTTSTPDPIVYRPEVPRPLRPYGRQLQQVRVRDARFLDRPSELISSNVFENPAFEDDVSLEFERGLAAIAEDRDFQDVVRLSRPSFARRTEGLRVSRIGNRAGTVRTRSGIEVGGLTHFYYDISDINAPDTIEMSLLGEQSSGPRTQLVDDGTSSFEVIDLADIGQQVPDEELLDVIEDTTGSSLQLIIEGAEDTGRTVIDLPIDLTIRRGPHFYPDVGGVAVLYPSGDNKVKPAVIPGDLITPIEPIFPGFLGSLDYDLHPSLYPKKKRKRAYL</sequence>
<dbReference type="GO" id="GO:0042025">
    <property type="term" value="C:host cell nucleus"/>
    <property type="evidence" value="ECO:0007669"/>
    <property type="project" value="UniProtKB-SubCell"/>
</dbReference>
<keyword evidence="4 15" id="KW-1048">Host nucleus</keyword>
<evidence type="ECO:0000256" key="12">
    <source>
        <dbReference type="ARBA" id="ARBA00023125"/>
    </source>
</evidence>
<reference evidence="16" key="1">
    <citation type="journal article" date="2024" name="Microbiome">
        <title>Substantial viral diversity in bats and rodents from East Africa: insights into evolution, recombination, and cocirculation.</title>
        <authorList>
            <person name="Wang D."/>
            <person name="Yang X."/>
            <person name="Ren Z."/>
            <person name="Hu B."/>
            <person name="Zhao H."/>
            <person name="Yang K."/>
            <person name="Shi P."/>
            <person name="Zhang Z."/>
            <person name="Feng Q."/>
            <person name="Nawenja C.V."/>
            <person name="Obanda V."/>
            <person name="Robert K."/>
            <person name="Nalikka B."/>
            <person name="Waruhiu C.N."/>
            <person name="Ochola G.O."/>
            <person name="Onyuok S.O."/>
            <person name="Ochieng H."/>
            <person name="Li B."/>
            <person name="Zhu Y."/>
            <person name="Si H."/>
            <person name="Yin J."/>
            <person name="Kristiansen K."/>
            <person name="Jin X."/>
            <person name="Xu X."/>
            <person name="Xiao M."/>
            <person name="Agwanda B."/>
            <person name="Ommeh S."/>
            <person name="Li J."/>
            <person name="Shi Z.L."/>
        </authorList>
    </citation>
    <scope>NUCLEOTIDE SEQUENCE</scope>
    <source>
        <strain evidence="16">5A/Kenya/BAT1219/2015</strain>
    </source>
</reference>